<dbReference type="PANTHER" id="PTHR36337:SF1">
    <property type="entry name" value="OBSCURIN-LIKE PROTEIN"/>
    <property type="match status" value="1"/>
</dbReference>
<dbReference type="PANTHER" id="PTHR36337">
    <property type="entry name" value="OBSCURIN-LIKE PROTEIN"/>
    <property type="match status" value="1"/>
</dbReference>
<sequence length="829" mass="92287">MMARQAPGLFLEDWLRNSVVNNINNSSSRHAANSSAQVIIQAWAELRDCLQQSAFHSRHLNSLKNLVGSRASLYVADPQAKLLVSILSSPNISLPNDAYPLFFRLLNIWVRKSSKPSLSLIDLAMDVVTRLFNNHFNAKKSASLFTEGALFTGALSCVPSLSKNTKTDCVSLLCKMLEEQYQCVCPVGGLSPDVLAGIGYALSSCEDGYFVRLLNFVLGNWSKVEMHHDIPHALLVLHLIEWVMFGLLSAGAVEKIKIFSTEVLENLKASYATFAVLMATAGALRALNRPLKNGAMLDIVSRLKTSAETRMEVIASDLTVKIRANSDNDNENSEANFLLHCLSLVAARSGGLNTAAGPLLICLAFALLTEVFPLRKFYTQILKSPVGDSESVNSVFAKKHQDDILFKEAGATTGVFCNLYSSATENDKCKVEDLVWDFCHETYNGHRRVAFLLRGSSDQLLGDLEKIAESAFLMVVVFALAVTKHRLISKFSREIQIDISVKVLVSFSCMEHFRRIRLPEYTEAIRSVAACVQDNESVCVSFVESLPSYGDLTNPHELHCLQNDNYIWSKDEVQTSRIMFYLRVIPTSVSRLPADVFRRVVAATMFLYMGHPNVKVARASHSVFLSFVSSEKEADKDERTILKEQLVFYYVKRSLEEYPKITPFDGLASGVSALVRHLPAGSPSIYYCVHSLTEKANELCREAMTLEGNDWWKNWQGDSEPCKKILELLFLLISMVDIQVLSELMKLLAQLIVQLPKDGQHMVLSDLYALVAESDDVTRKQSLVSWLQSLSFLCSQPTATKEVSTEERDGENISRATGSLSLQNVVARL</sequence>
<reference evidence="1 2" key="1">
    <citation type="submission" date="2024-03" db="EMBL/GenBank/DDBJ databases">
        <title>WGS assembly of Saponaria officinalis var. Norfolk2.</title>
        <authorList>
            <person name="Jenkins J."/>
            <person name="Shu S."/>
            <person name="Grimwood J."/>
            <person name="Barry K."/>
            <person name="Goodstein D."/>
            <person name="Schmutz J."/>
            <person name="Leebens-Mack J."/>
            <person name="Osbourn A."/>
        </authorList>
    </citation>
    <scope>NUCLEOTIDE SEQUENCE [LARGE SCALE GENOMIC DNA]</scope>
    <source>
        <strain evidence="2">cv. Norfolk2</strain>
        <strain evidence="1">JIC</strain>
        <tissue evidence="1">Leaf</tissue>
    </source>
</reference>
<accession>A0AAW1J7V7</accession>
<dbReference type="EMBL" id="JBDFQZ010000008">
    <property type="protein sequence ID" value="KAK9698659.1"/>
    <property type="molecule type" value="Genomic_DNA"/>
</dbReference>
<protein>
    <submittedName>
        <fullName evidence="1">Uncharacterized protein</fullName>
    </submittedName>
</protein>
<dbReference type="Proteomes" id="UP001443914">
    <property type="component" value="Unassembled WGS sequence"/>
</dbReference>
<gene>
    <name evidence="1" type="ORF">RND81_08G121600</name>
</gene>
<evidence type="ECO:0000313" key="1">
    <source>
        <dbReference type="EMBL" id="KAK9698659.1"/>
    </source>
</evidence>
<comment type="caution">
    <text evidence="1">The sequence shown here is derived from an EMBL/GenBank/DDBJ whole genome shotgun (WGS) entry which is preliminary data.</text>
</comment>
<organism evidence="1 2">
    <name type="scientific">Saponaria officinalis</name>
    <name type="common">Common soapwort</name>
    <name type="synonym">Lychnis saponaria</name>
    <dbReference type="NCBI Taxonomy" id="3572"/>
    <lineage>
        <taxon>Eukaryota</taxon>
        <taxon>Viridiplantae</taxon>
        <taxon>Streptophyta</taxon>
        <taxon>Embryophyta</taxon>
        <taxon>Tracheophyta</taxon>
        <taxon>Spermatophyta</taxon>
        <taxon>Magnoliopsida</taxon>
        <taxon>eudicotyledons</taxon>
        <taxon>Gunneridae</taxon>
        <taxon>Pentapetalae</taxon>
        <taxon>Caryophyllales</taxon>
        <taxon>Caryophyllaceae</taxon>
        <taxon>Caryophylleae</taxon>
        <taxon>Saponaria</taxon>
    </lineage>
</organism>
<keyword evidence="2" id="KW-1185">Reference proteome</keyword>
<proteinExistence type="predicted"/>
<dbReference type="AlphaFoldDB" id="A0AAW1J7V7"/>
<evidence type="ECO:0000313" key="2">
    <source>
        <dbReference type="Proteomes" id="UP001443914"/>
    </source>
</evidence>
<dbReference type="InterPro" id="IPR016024">
    <property type="entry name" value="ARM-type_fold"/>
</dbReference>
<dbReference type="EMBL" id="JBDFQZ010000008">
    <property type="protein sequence ID" value="KAK9698660.1"/>
    <property type="molecule type" value="Genomic_DNA"/>
</dbReference>
<name>A0AAW1J7V7_SAPOF</name>
<dbReference type="SUPFAM" id="SSF48371">
    <property type="entry name" value="ARM repeat"/>
    <property type="match status" value="1"/>
</dbReference>